<protein>
    <recommendedName>
        <fullName evidence="3">Protein kinase domain-containing protein</fullName>
    </recommendedName>
</protein>
<evidence type="ECO:0008006" key="3">
    <source>
        <dbReference type="Google" id="ProtNLM"/>
    </source>
</evidence>
<evidence type="ECO:0000313" key="2">
    <source>
        <dbReference type="Proteomes" id="UP001419268"/>
    </source>
</evidence>
<evidence type="ECO:0000313" key="1">
    <source>
        <dbReference type="EMBL" id="KAK9083104.1"/>
    </source>
</evidence>
<name>A0AAP0DXX9_9MAGN</name>
<sequence length="119" mass="13109">MQGIIAYGVSSWSCSLFQVSSIEARDVAIIEAKIAKYQEGNVEQIMNARARKVQSPTSLYDQSMLIIPRPIQCPPSLHSPPPNDTFNLTLPLTVLAWVDIWSFGITALESAHGHDPFPS</sequence>
<dbReference type="Proteomes" id="UP001419268">
    <property type="component" value="Unassembled WGS sequence"/>
</dbReference>
<organism evidence="1 2">
    <name type="scientific">Stephania cephalantha</name>
    <dbReference type="NCBI Taxonomy" id="152367"/>
    <lineage>
        <taxon>Eukaryota</taxon>
        <taxon>Viridiplantae</taxon>
        <taxon>Streptophyta</taxon>
        <taxon>Embryophyta</taxon>
        <taxon>Tracheophyta</taxon>
        <taxon>Spermatophyta</taxon>
        <taxon>Magnoliopsida</taxon>
        <taxon>Ranunculales</taxon>
        <taxon>Menispermaceae</taxon>
        <taxon>Menispermoideae</taxon>
        <taxon>Cissampelideae</taxon>
        <taxon>Stephania</taxon>
    </lineage>
</organism>
<dbReference type="EMBL" id="JBBNAG010000013">
    <property type="protein sequence ID" value="KAK9083104.1"/>
    <property type="molecule type" value="Genomic_DNA"/>
</dbReference>
<proteinExistence type="predicted"/>
<comment type="caution">
    <text evidence="1">The sequence shown here is derived from an EMBL/GenBank/DDBJ whole genome shotgun (WGS) entry which is preliminary data.</text>
</comment>
<reference evidence="1 2" key="1">
    <citation type="submission" date="2024-01" db="EMBL/GenBank/DDBJ databases">
        <title>Genome assemblies of Stephania.</title>
        <authorList>
            <person name="Yang L."/>
        </authorList>
    </citation>
    <scope>NUCLEOTIDE SEQUENCE [LARGE SCALE GENOMIC DNA]</scope>
    <source>
        <strain evidence="1">JXDWG</strain>
        <tissue evidence="1">Leaf</tissue>
    </source>
</reference>
<dbReference type="AlphaFoldDB" id="A0AAP0DXX9"/>
<gene>
    <name evidence="1" type="ORF">Scep_029575</name>
</gene>
<accession>A0AAP0DXX9</accession>
<keyword evidence="2" id="KW-1185">Reference proteome</keyword>